<feature type="compositionally biased region" description="Polar residues" evidence="1">
    <location>
        <begin position="79"/>
        <end position="90"/>
    </location>
</feature>
<keyword evidence="3" id="KW-1185">Reference proteome</keyword>
<sequence>MRTTRPRRIVAMLGSADNSVYFSARELEFIPFVVVAVNLVRSRLDDKSTREVWDAQRTSLSRCIIAHRSDRASIPTPAKVQSTRTSSTAVHNLEQHARTHRQIRPQRGRATRRNFACRRKYESCMRTRSLKPAPVVVGDVGVLGVPPTRNVFATFDALSSRLARAAEFDRQPTLRALVHTMQIQIQIQNPNPKIFIPPPNFSNCRFDLRLWCGAGPTGTSQRRVLAIPYRKPGH</sequence>
<evidence type="ECO:0000313" key="2">
    <source>
        <dbReference type="EMBL" id="KZV78407.1"/>
    </source>
</evidence>
<dbReference type="AlphaFoldDB" id="A0A166MUC1"/>
<evidence type="ECO:0000256" key="1">
    <source>
        <dbReference type="SAM" id="MobiDB-lite"/>
    </source>
</evidence>
<accession>A0A166MUC1</accession>
<name>A0A166MUC1_EXIGL</name>
<protein>
    <submittedName>
        <fullName evidence="2">Uncharacterized protein</fullName>
    </submittedName>
</protein>
<reference evidence="2 3" key="1">
    <citation type="journal article" date="2016" name="Mol. Biol. Evol.">
        <title>Comparative Genomics of Early-Diverging Mushroom-Forming Fungi Provides Insights into the Origins of Lignocellulose Decay Capabilities.</title>
        <authorList>
            <person name="Nagy L.G."/>
            <person name="Riley R."/>
            <person name="Tritt A."/>
            <person name="Adam C."/>
            <person name="Daum C."/>
            <person name="Floudas D."/>
            <person name="Sun H."/>
            <person name="Yadav J.S."/>
            <person name="Pangilinan J."/>
            <person name="Larsson K.H."/>
            <person name="Matsuura K."/>
            <person name="Barry K."/>
            <person name="Labutti K."/>
            <person name="Kuo R."/>
            <person name="Ohm R.A."/>
            <person name="Bhattacharya S.S."/>
            <person name="Shirouzu T."/>
            <person name="Yoshinaga Y."/>
            <person name="Martin F.M."/>
            <person name="Grigoriev I.V."/>
            <person name="Hibbett D.S."/>
        </authorList>
    </citation>
    <scope>NUCLEOTIDE SEQUENCE [LARGE SCALE GENOMIC DNA]</scope>
    <source>
        <strain evidence="2 3">HHB12029</strain>
    </source>
</reference>
<organism evidence="2 3">
    <name type="scientific">Exidia glandulosa HHB12029</name>
    <dbReference type="NCBI Taxonomy" id="1314781"/>
    <lineage>
        <taxon>Eukaryota</taxon>
        <taxon>Fungi</taxon>
        <taxon>Dikarya</taxon>
        <taxon>Basidiomycota</taxon>
        <taxon>Agaricomycotina</taxon>
        <taxon>Agaricomycetes</taxon>
        <taxon>Auriculariales</taxon>
        <taxon>Exidiaceae</taxon>
        <taxon>Exidia</taxon>
    </lineage>
</organism>
<feature type="compositionally biased region" description="Basic residues" evidence="1">
    <location>
        <begin position="98"/>
        <end position="111"/>
    </location>
</feature>
<dbReference type="Proteomes" id="UP000077266">
    <property type="component" value="Unassembled WGS sequence"/>
</dbReference>
<feature type="region of interest" description="Disordered" evidence="1">
    <location>
        <begin position="74"/>
        <end position="111"/>
    </location>
</feature>
<gene>
    <name evidence="2" type="ORF">EXIGLDRAFT_36191</name>
</gene>
<dbReference type="InParanoid" id="A0A166MUC1"/>
<evidence type="ECO:0000313" key="3">
    <source>
        <dbReference type="Proteomes" id="UP000077266"/>
    </source>
</evidence>
<dbReference type="EMBL" id="KV426913">
    <property type="protein sequence ID" value="KZV78407.1"/>
    <property type="molecule type" value="Genomic_DNA"/>
</dbReference>
<proteinExistence type="predicted"/>